<keyword evidence="7" id="KW-1015">Disulfide bond</keyword>
<dbReference type="PRINTS" id="PR00162">
    <property type="entry name" value="RIESKE"/>
</dbReference>
<dbReference type="InterPro" id="IPR014349">
    <property type="entry name" value="Rieske_Fe-S_prot"/>
</dbReference>
<proteinExistence type="predicted"/>
<keyword evidence="5" id="KW-0408">Iron</keyword>
<dbReference type="SUPFAM" id="SSF50022">
    <property type="entry name" value="ISP domain"/>
    <property type="match status" value="1"/>
</dbReference>
<dbReference type="GO" id="GO:0046872">
    <property type="term" value="F:metal ion binding"/>
    <property type="evidence" value="ECO:0007669"/>
    <property type="project" value="UniProtKB-KW"/>
</dbReference>
<dbReference type="InterPro" id="IPR017941">
    <property type="entry name" value="Rieske_2Fe-2S"/>
</dbReference>
<dbReference type="GO" id="GO:0016020">
    <property type="term" value="C:membrane"/>
    <property type="evidence" value="ECO:0007669"/>
    <property type="project" value="InterPro"/>
</dbReference>
<evidence type="ECO:0000256" key="8">
    <source>
        <dbReference type="ARBA" id="ARBA00029586"/>
    </source>
</evidence>
<dbReference type="InterPro" id="IPR006311">
    <property type="entry name" value="TAT_signal"/>
</dbReference>
<reference evidence="11 12" key="1">
    <citation type="submission" date="2019-01" db="EMBL/GenBank/DDBJ databases">
        <title>Novel species of Cellulomonas.</title>
        <authorList>
            <person name="Liu Q."/>
            <person name="Xin Y.-H."/>
        </authorList>
    </citation>
    <scope>NUCLEOTIDE SEQUENCE [LARGE SCALE GENOMIC DNA]</scope>
    <source>
        <strain evidence="11 12">HLT2-17</strain>
    </source>
</reference>
<dbReference type="PANTHER" id="PTHR10134">
    <property type="entry name" value="CYTOCHROME B-C1 COMPLEX SUBUNIT RIESKE, MITOCHONDRIAL"/>
    <property type="match status" value="1"/>
</dbReference>
<gene>
    <name evidence="11" type="ORF">EUA98_10050</name>
</gene>
<keyword evidence="3" id="KW-0001">2Fe-2S</keyword>
<evidence type="ECO:0000256" key="1">
    <source>
        <dbReference type="ARBA" id="ARBA00002494"/>
    </source>
</evidence>
<keyword evidence="12" id="KW-1185">Reference proteome</keyword>
<evidence type="ECO:0000256" key="9">
    <source>
        <dbReference type="ARBA" id="ARBA00034078"/>
    </source>
</evidence>
<feature type="domain" description="Rieske" evidence="10">
    <location>
        <begin position="86"/>
        <end position="180"/>
    </location>
</feature>
<evidence type="ECO:0000259" key="10">
    <source>
        <dbReference type="PROSITE" id="PS51296"/>
    </source>
</evidence>
<accession>A0A4Q5N1G6</accession>
<dbReference type="AlphaFoldDB" id="A0A4Q5N1G6"/>
<dbReference type="Pfam" id="PF00355">
    <property type="entry name" value="Rieske"/>
    <property type="match status" value="1"/>
</dbReference>
<dbReference type="OrthoDB" id="25106at2"/>
<dbReference type="Proteomes" id="UP000293764">
    <property type="component" value="Unassembled WGS sequence"/>
</dbReference>
<dbReference type="GO" id="GO:0016705">
    <property type="term" value="F:oxidoreductase activity, acting on paired donors, with incorporation or reduction of molecular oxygen"/>
    <property type="evidence" value="ECO:0007669"/>
    <property type="project" value="UniProtKB-ARBA"/>
</dbReference>
<organism evidence="11 12">
    <name type="scientific">Pengzhenrongella frigida</name>
    <dbReference type="NCBI Taxonomy" id="1259133"/>
    <lineage>
        <taxon>Bacteria</taxon>
        <taxon>Bacillati</taxon>
        <taxon>Actinomycetota</taxon>
        <taxon>Actinomycetes</taxon>
        <taxon>Micrococcales</taxon>
        <taxon>Pengzhenrongella</taxon>
    </lineage>
</organism>
<dbReference type="RefSeq" id="WP_130102552.1">
    <property type="nucleotide sequence ID" value="NZ_SDWW01000021.1"/>
</dbReference>
<evidence type="ECO:0000256" key="2">
    <source>
        <dbReference type="ARBA" id="ARBA00015816"/>
    </source>
</evidence>
<keyword evidence="6" id="KW-0411">Iron-sulfur</keyword>
<dbReference type="InterPro" id="IPR036922">
    <property type="entry name" value="Rieske_2Fe-2S_sf"/>
</dbReference>
<evidence type="ECO:0000256" key="6">
    <source>
        <dbReference type="ARBA" id="ARBA00023014"/>
    </source>
</evidence>
<evidence type="ECO:0000256" key="4">
    <source>
        <dbReference type="ARBA" id="ARBA00022723"/>
    </source>
</evidence>
<dbReference type="CDD" id="cd03467">
    <property type="entry name" value="Rieske"/>
    <property type="match status" value="1"/>
</dbReference>
<comment type="cofactor">
    <cofactor evidence="9">
        <name>[2Fe-2S] cluster</name>
        <dbReference type="ChEBI" id="CHEBI:190135"/>
    </cofactor>
</comment>
<dbReference type="InterPro" id="IPR005805">
    <property type="entry name" value="Rieske_Fe-S_prot_C"/>
</dbReference>
<evidence type="ECO:0000313" key="11">
    <source>
        <dbReference type="EMBL" id="RYV51113.1"/>
    </source>
</evidence>
<sequence>MRELDVHHHTGTTACAGTCAGSRSCAEPPASRGSADAGLSRRAVLRGVGAATLGVAAVGVLAACGADSAQTPAASGGTSGGDLPDGVLAMVADIPVGGAISATGADGKPIILSQPTAGTVVGLSAVCTHQGCTVAPDGAELVCPCHGSVFTAADGANVSGPAKTPLPAVAVTVENGEVRA</sequence>
<evidence type="ECO:0000256" key="3">
    <source>
        <dbReference type="ARBA" id="ARBA00022714"/>
    </source>
</evidence>
<evidence type="ECO:0000313" key="12">
    <source>
        <dbReference type="Proteomes" id="UP000293764"/>
    </source>
</evidence>
<name>A0A4Q5N1G6_9MICO</name>
<keyword evidence="4" id="KW-0479">Metal-binding</keyword>
<evidence type="ECO:0000256" key="7">
    <source>
        <dbReference type="ARBA" id="ARBA00023157"/>
    </source>
</evidence>
<protein>
    <recommendedName>
        <fullName evidence="2">Cytochrome bc1 complex Rieske iron-sulfur subunit</fullName>
    </recommendedName>
    <alternativeName>
        <fullName evidence="8">Cytochrome bc1 reductase complex subunit QcrA</fullName>
    </alternativeName>
</protein>
<evidence type="ECO:0000256" key="5">
    <source>
        <dbReference type="ARBA" id="ARBA00023004"/>
    </source>
</evidence>
<dbReference type="Gene3D" id="2.102.10.10">
    <property type="entry name" value="Rieske [2Fe-2S] iron-sulphur domain"/>
    <property type="match status" value="1"/>
</dbReference>
<dbReference type="EMBL" id="SDWW01000021">
    <property type="protein sequence ID" value="RYV51113.1"/>
    <property type="molecule type" value="Genomic_DNA"/>
</dbReference>
<dbReference type="PROSITE" id="PS51296">
    <property type="entry name" value="RIESKE"/>
    <property type="match status" value="1"/>
</dbReference>
<comment type="function">
    <text evidence="1">Iron-sulfur subunit of the cytochrome bc1 complex, an essential component of the respiratory electron transport chain required for ATP synthesis. The bc1 complex catalyzes the oxidation of menaquinol and the reduction of cytochrome c in the respiratory chain. The bc1 complex operates through a Q-cycle mechanism that couples electron transfer to generation of the proton gradient that drives ATP synthesis.</text>
</comment>
<dbReference type="PROSITE" id="PS51318">
    <property type="entry name" value="TAT"/>
    <property type="match status" value="1"/>
</dbReference>
<dbReference type="GO" id="GO:0004497">
    <property type="term" value="F:monooxygenase activity"/>
    <property type="evidence" value="ECO:0007669"/>
    <property type="project" value="UniProtKB-ARBA"/>
</dbReference>
<comment type="caution">
    <text evidence="11">The sequence shown here is derived from an EMBL/GenBank/DDBJ whole genome shotgun (WGS) entry which is preliminary data.</text>
</comment>
<dbReference type="GO" id="GO:0051537">
    <property type="term" value="F:2 iron, 2 sulfur cluster binding"/>
    <property type="evidence" value="ECO:0007669"/>
    <property type="project" value="UniProtKB-KW"/>
</dbReference>